<keyword evidence="3" id="KW-1185">Reference proteome</keyword>
<name>A0A2T4IDW4_9RHOO</name>
<gene>
    <name evidence="2" type="ORF">C8261_11775</name>
</gene>
<dbReference type="Pfam" id="PF06980">
    <property type="entry name" value="DUF1302"/>
    <property type="match status" value="1"/>
</dbReference>
<feature type="chain" id="PRO_5015706512" evidence="1">
    <location>
        <begin position="37"/>
        <end position="614"/>
    </location>
</feature>
<dbReference type="InterPro" id="IPR010727">
    <property type="entry name" value="DUF1302"/>
</dbReference>
<dbReference type="OrthoDB" id="8522166at2"/>
<dbReference type="Proteomes" id="UP000241193">
    <property type="component" value="Unassembled WGS sequence"/>
</dbReference>
<accession>A0A2T4IDW4</accession>
<evidence type="ECO:0000313" key="3">
    <source>
        <dbReference type="Proteomes" id="UP000241193"/>
    </source>
</evidence>
<keyword evidence="1" id="KW-0732">Signal</keyword>
<evidence type="ECO:0000313" key="2">
    <source>
        <dbReference type="EMBL" id="PTD95954.1"/>
    </source>
</evidence>
<organism evidence="2 3">
    <name type="scientific">Pseudothauera lacus</name>
    <dbReference type="NCBI Taxonomy" id="2136175"/>
    <lineage>
        <taxon>Bacteria</taxon>
        <taxon>Pseudomonadati</taxon>
        <taxon>Pseudomonadota</taxon>
        <taxon>Betaproteobacteria</taxon>
        <taxon>Rhodocyclales</taxon>
        <taxon>Zoogloeaceae</taxon>
        <taxon>Pseudothauera</taxon>
    </lineage>
</organism>
<dbReference type="EMBL" id="PZKC01000009">
    <property type="protein sequence ID" value="PTD95954.1"/>
    <property type="molecule type" value="Genomic_DNA"/>
</dbReference>
<comment type="caution">
    <text evidence="2">The sequence shown here is derived from an EMBL/GenBank/DDBJ whole genome shotgun (WGS) entry which is preliminary data.</text>
</comment>
<feature type="signal peptide" evidence="1">
    <location>
        <begin position="1"/>
        <end position="36"/>
    </location>
</feature>
<reference evidence="2 3" key="1">
    <citation type="submission" date="2018-03" db="EMBL/GenBank/DDBJ databases">
        <authorList>
            <person name="Keele B.F."/>
        </authorList>
    </citation>
    <scope>NUCLEOTIDE SEQUENCE [LARGE SCALE GENOMIC DNA]</scope>
    <source>
        <strain evidence="2 3">D20</strain>
    </source>
</reference>
<protein>
    <submittedName>
        <fullName evidence="2">DUF1302 domain-containing protein</fullName>
    </submittedName>
</protein>
<dbReference type="RefSeq" id="WP_107493918.1">
    <property type="nucleotide sequence ID" value="NZ_PZKC01000009.1"/>
</dbReference>
<dbReference type="AlphaFoldDB" id="A0A2T4IDW4"/>
<proteinExistence type="predicted"/>
<reference evidence="2 3" key="2">
    <citation type="submission" date="2018-04" db="EMBL/GenBank/DDBJ databases">
        <title>Thauera lacus sp. nov., isolated from an saline lake in Inner Mongolia, China.</title>
        <authorList>
            <person name="Liang Q.-Y."/>
        </authorList>
    </citation>
    <scope>NUCLEOTIDE SEQUENCE [LARGE SCALE GENOMIC DNA]</scope>
    <source>
        <strain evidence="2 3">D20</strain>
    </source>
</reference>
<evidence type="ECO:0000256" key="1">
    <source>
        <dbReference type="SAM" id="SignalP"/>
    </source>
</evidence>
<sequence>MFRNRKYLAVPRPTLRPVVCAIALGLAAGGSVPVHAFEFSSADGELTGSFDTTISLGGLWRMQDRDRSLVGIANGGTARSVNEDDGNLNYSRGSLVSLTAKATHDLEINYRNFGAFVRASYFYDDAVMSKSGLSSKAKSQTGKDFEFLDVYVRGRFDVGGRDLNVRLGRQVVNWGESTFIQNGINVLNPVNVSRLRIPGSELREGLMPTNMFWLSQDVTDRLSVEATLMLEWEKTKIDPAGTFFSSNDFLSPGGQTVFIGFGRRNDLRDGVVPANPAVLNDDGPAWAPRAKDRNARNSGQYGIALRYFADQLNGTEFGLYHVKYHSRTPVASGVAGTPTFLHPNPVIGLVPGTARYFAEFPEDIKLWGLSFNTLGPWGIALQGEYSYRSNQPLQIAAPELLLAALGQSSQIPASNLIVRSDGSVEIRGYERVKMQQFQLSGTKAVPRVLGADQLVMVGEVGYTRLTLPSGIPFNAQGVFLPASGSATATSFGSTQPYFATKNSWGYRLVARADYPNMIGGATVSPRFAFSHDVKGRSPTFNEGAKAITLGLGFNYQQRWQADIAYTNFFGGKKIKGMDSAFVGLLPAGQTPSYSSHTNPLKDRDFLSVSVSYSF</sequence>